<evidence type="ECO:0000313" key="2">
    <source>
        <dbReference type="Proteomes" id="UP001501821"/>
    </source>
</evidence>
<keyword evidence="2" id="KW-1185">Reference proteome</keyword>
<protein>
    <recommendedName>
        <fullName evidence="3">Peptidase MA-like domain-containing protein</fullName>
    </recommendedName>
</protein>
<evidence type="ECO:0000313" key="1">
    <source>
        <dbReference type="EMBL" id="GAA3813031.1"/>
    </source>
</evidence>
<proteinExistence type="predicted"/>
<organism evidence="1 2">
    <name type="scientific">Nocardioides panacisoli</name>
    <dbReference type="NCBI Taxonomy" id="627624"/>
    <lineage>
        <taxon>Bacteria</taxon>
        <taxon>Bacillati</taxon>
        <taxon>Actinomycetota</taxon>
        <taxon>Actinomycetes</taxon>
        <taxon>Propionibacteriales</taxon>
        <taxon>Nocardioidaceae</taxon>
        <taxon>Nocardioides</taxon>
    </lineage>
</organism>
<name>A0ABP7I9R9_9ACTN</name>
<gene>
    <name evidence="1" type="ORF">GCM10022242_14350</name>
</gene>
<evidence type="ECO:0008006" key="3">
    <source>
        <dbReference type="Google" id="ProtNLM"/>
    </source>
</evidence>
<reference evidence="2" key="1">
    <citation type="journal article" date="2019" name="Int. J. Syst. Evol. Microbiol.">
        <title>The Global Catalogue of Microorganisms (GCM) 10K type strain sequencing project: providing services to taxonomists for standard genome sequencing and annotation.</title>
        <authorList>
            <consortium name="The Broad Institute Genomics Platform"/>
            <consortium name="The Broad Institute Genome Sequencing Center for Infectious Disease"/>
            <person name="Wu L."/>
            <person name="Ma J."/>
        </authorList>
    </citation>
    <scope>NUCLEOTIDE SEQUENCE [LARGE SCALE GENOMIC DNA]</scope>
    <source>
        <strain evidence="2">JCM 16953</strain>
    </source>
</reference>
<accession>A0ABP7I9R9</accession>
<comment type="caution">
    <text evidence="1">The sequence shown here is derived from an EMBL/GenBank/DDBJ whole genome shotgun (WGS) entry which is preliminary data.</text>
</comment>
<dbReference type="Proteomes" id="UP001501821">
    <property type="component" value="Unassembled WGS sequence"/>
</dbReference>
<dbReference type="RefSeq" id="WP_344773765.1">
    <property type="nucleotide sequence ID" value="NZ_BAABAH010000003.1"/>
</dbReference>
<dbReference type="EMBL" id="BAABAH010000003">
    <property type="protein sequence ID" value="GAA3813031.1"/>
    <property type="molecule type" value="Genomic_DNA"/>
</dbReference>
<sequence length="328" mass="34121">MHNASDLHLRATGFHYLAETGEVARDGGWTASVEVTWQYGGFDRSAGRSKVDVSFGPEGTTVVGIGPGEGAFPLWLSGRVAVRRTDRTLVVAATSVKDPDRYARQAQTAVASVADVLGPGPRLVVEVPGSVDALNQAVGAAPGTYNGIAAVTAGSDGSQAPGSAVHVFLNPAVYGALGAVAAQVVMTHEATHAATYAPLVQGVALWLLEGFADYVALHDTTLPFSRTAAQAIALARKHGVPASLPADTEFGTHSSQLGTVYEEAWLVCVTLADHSGQQALVDLYRAALSGRSLDAALRTDFGWTVGELTRAWQQRLANLAGVPESPRG</sequence>